<dbReference type="InterPro" id="IPR015943">
    <property type="entry name" value="WD40/YVTN_repeat-like_dom_sf"/>
</dbReference>
<evidence type="ECO:0000313" key="9">
    <source>
        <dbReference type="EMBL" id="MDE45649.1"/>
    </source>
</evidence>
<dbReference type="InterPro" id="IPR036322">
    <property type="entry name" value="WD40_repeat_dom_sf"/>
</dbReference>
<dbReference type="GO" id="GO:0005769">
    <property type="term" value="C:early endosome"/>
    <property type="evidence" value="ECO:0007669"/>
    <property type="project" value="TreeGrafter"/>
</dbReference>
<reference evidence="9" key="1">
    <citation type="submission" date="2018-10" db="EMBL/GenBank/DDBJ databases">
        <title>Transcriptome assembly of Aceria tosichella (Wheat curl mite) Type 2.</title>
        <authorList>
            <person name="Scully E.D."/>
            <person name="Geib S.M."/>
            <person name="Palmer N.A."/>
            <person name="Gupta A.K."/>
            <person name="Sarath G."/>
            <person name="Tatineni S."/>
        </authorList>
    </citation>
    <scope>NUCLEOTIDE SEQUENCE</scope>
    <source>
        <strain evidence="9">LincolnNE</strain>
    </source>
</reference>
<dbReference type="PANTHER" id="PTHR46189:SF1">
    <property type="entry name" value="LD41958P"/>
    <property type="match status" value="1"/>
</dbReference>
<keyword evidence="4 6" id="KW-0863">Zinc-finger</keyword>
<dbReference type="SMART" id="SM00064">
    <property type="entry name" value="FYVE"/>
    <property type="match status" value="1"/>
</dbReference>
<dbReference type="PROSITE" id="PS50082">
    <property type="entry name" value="WD_REPEATS_2"/>
    <property type="match status" value="4"/>
</dbReference>
<gene>
    <name evidence="9" type="primary">WDFY2</name>
    <name evidence="9" type="ORF">g.8010</name>
</gene>
<evidence type="ECO:0000259" key="8">
    <source>
        <dbReference type="PROSITE" id="PS50178"/>
    </source>
</evidence>
<dbReference type="InterPro" id="IPR001680">
    <property type="entry name" value="WD40_rpt"/>
</dbReference>
<dbReference type="Pfam" id="PF00400">
    <property type="entry name" value="WD40"/>
    <property type="match status" value="5"/>
</dbReference>
<dbReference type="InterPro" id="IPR017455">
    <property type="entry name" value="Znf_FYVE-rel"/>
</dbReference>
<dbReference type="CDD" id="cd15718">
    <property type="entry name" value="FYVE_WDFY1_like"/>
    <property type="match status" value="1"/>
</dbReference>
<evidence type="ECO:0000256" key="6">
    <source>
        <dbReference type="PROSITE-ProRule" id="PRU00091"/>
    </source>
</evidence>
<evidence type="ECO:0000256" key="3">
    <source>
        <dbReference type="ARBA" id="ARBA00022737"/>
    </source>
</evidence>
<organism evidence="9">
    <name type="scientific">Aceria tosichella</name>
    <name type="common">wheat curl mite</name>
    <dbReference type="NCBI Taxonomy" id="561515"/>
    <lineage>
        <taxon>Eukaryota</taxon>
        <taxon>Metazoa</taxon>
        <taxon>Ecdysozoa</taxon>
        <taxon>Arthropoda</taxon>
        <taxon>Chelicerata</taxon>
        <taxon>Arachnida</taxon>
        <taxon>Acari</taxon>
        <taxon>Acariformes</taxon>
        <taxon>Trombidiformes</taxon>
        <taxon>Prostigmata</taxon>
        <taxon>Eupodina</taxon>
        <taxon>Eriophyoidea</taxon>
        <taxon>Eriophyidae</taxon>
        <taxon>Eriophyinae</taxon>
        <taxon>Aceriini</taxon>
        <taxon>Aceria</taxon>
    </lineage>
</organism>
<dbReference type="EMBL" id="GGYP01000878">
    <property type="protein sequence ID" value="MDE45649.1"/>
    <property type="molecule type" value="Transcribed_RNA"/>
</dbReference>
<feature type="repeat" description="WD" evidence="7">
    <location>
        <begin position="182"/>
        <end position="215"/>
    </location>
</feature>
<accession>A0A6G1S5K9</accession>
<dbReference type="PROSITE" id="PS00678">
    <property type="entry name" value="WD_REPEATS_1"/>
    <property type="match status" value="2"/>
</dbReference>
<dbReference type="InterPro" id="IPR000306">
    <property type="entry name" value="Znf_FYVE"/>
</dbReference>
<dbReference type="PROSITE" id="PS50178">
    <property type="entry name" value="ZF_FYVE"/>
    <property type="match status" value="1"/>
</dbReference>
<evidence type="ECO:0000256" key="7">
    <source>
        <dbReference type="PROSITE-ProRule" id="PRU00221"/>
    </source>
</evidence>
<name>A0A6G1S5K9_9ACAR</name>
<dbReference type="SUPFAM" id="SSF50978">
    <property type="entry name" value="WD40 repeat-like"/>
    <property type="match status" value="1"/>
</dbReference>
<dbReference type="Gene3D" id="3.30.40.10">
    <property type="entry name" value="Zinc/RING finger domain, C3HC4 (zinc finger)"/>
    <property type="match status" value="1"/>
</dbReference>
<dbReference type="InterPro" id="IPR013083">
    <property type="entry name" value="Znf_RING/FYVE/PHD"/>
</dbReference>
<dbReference type="InterPro" id="IPR011011">
    <property type="entry name" value="Znf_FYVE_PHD"/>
</dbReference>
<dbReference type="PANTHER" id="PTHR46189">
    <property type="entry name" value="LD41958P"/>
    <property type="match status" value="1"/>
</dbReference>
<dbReference type="FunFam" id="3.30.40.10:FF:000105">
    <property type="entry name" value="WD repeat and FYVE domain-containing protein 2"/>
    <property type="match status" value="1"/>
</dbReference>
<evidence type="ECO:0000256" key="1">
    <source>
        <dbReference type="ARBA" id="ARBA00022574"/>
    </source>
</evidence>
<keyword evidence="2" id="KW-0479">Metal-binding</keyword>
<dbReference type="InterPro" id="IPR042234">
    <property type="entry name" value="WDFY1/WDFY2"/>
</dbReference>
<dbReference type="Pfam" id="PF01363">
    <property type="entry name" value="FYVE"/>
    <property type="match status" value="1"/>
</dbReference>
<dbReference type="InterPro" id="IPR019775">
    <property type="entry name" value="WD40_repeat_CS"/>
</dbReference>
<evidence type="ECO:0000256" key="2">
    <source>
        <dbReference type="ARBA" id="ARBA00022723"/>
    </source>
</evidence>
<dbReference type="GO" id="GO:0008270">
    <property type="term" value="F:zinc ion binding"/>
    <property type="evidence" value="ECO:0007669"/>
    <property type="project" value="UniProtKB-KW"/>
</dbReference>
<feature type="domain" description="FYVE-type" evidence="8">
    <location>
        <begin position="268"/>
        <end position="339"/>
    </location>
</feature>
<keyword evidence="1 7" id="KW-0853">WD repeat</keyword>
<dbReference type="SUPFAM" id="SSF57903">
    <property type="entry name" value="FYVE/PHD zinc finger"/>
    <property type="match status" value="1"/>
</dbReference>
<dbReference type="Gene3D" id="2.130.10.10">
    <property type="entry name" value="YVTN repeat-like/Quinoprotein amine dehydrogenase"/>
    <property type="match status" value="2"/>
</dbReference>
<proteinExistence type="predicted"/>
<dbReference type="SMART" id="SM00320">
    <property type="entry name" value="WD40"/>
    <property type="match status" value="6"/>
</dbReference>
<dbReference type="AlphaFoldDB" id="A0A6G1S5K9"/>
<feature type="repeat" description="WD" evidence="7">
    <location>
        <begin position="7"/>
        <end position="38"/>
    </location>
</feature>
<feature type="repeat" description="WD" evidence="7">
    <location>
        <begin position="349"/>
        <end position="383"/>
    </location>
</feature>
<sequence length="392" mass="44909">MELVARLEGHDDVINQATILKDEDGILSISNDKTIRIWLKRERGSYWPSVCHLLPFAPTCFHFDQNLKRLFVGLENGTISEFLVTDDFNRIDHQRYFSSHQSKVTSILYSSTCRLLLSVGKDKQFHWDDAESGTRLGSHPFQNSCTAVQFDPQSKHVFVAEQNGQISMLKLEQNSCRHITTLHGHSASIKSLLWDPFNKWLFSAGADKVITCWDIGGCKGTAHELQGHRNRIGALCYSRMNKMLISGGEDCAIIAWNMEAKRMEAPQWSESDDCQRCKRPFFWNFKSMYETKTIGLRQHHCRNCGKAVCGDCSQRRSTIPLLGFEYQVRVCDECFPLFSDVTRKPLAKFFSATHHVNCMDLNESKGMLLTSGYDRTITLWNLNWSEMSVPSR</sequence>
<feature type="repeat" description="WD" evidence="7">
    <location>
        <begin position="225"/>
        <end position="266"/>
    </location>
</feature>
<dbReference type="PROSITE" id="PS50294">
    <property type="entry name" value="WD_REPEATS_REGION"/>
    <property type="match status" value="3"/>
</dbReference>
<evidence type="ECO:0000256" key="5">
    <source>
        <dbReference type="ARBA" id="ARBA00022833"/>
    </source>
</evidence>
<evidence type="ECO:0000256" key="4">
    <source>
        <dbReference type="ARBA" id="ARBA00022771"/>
    </source>
</evidence>
<protein>
    <submittedName>
        <fullName evidence="9">WD repeat and FYVE domain-containing protein 2</fullName>
    </submittedName>
</protein>
<keyword evidence="3" id="KW-0677">Repeat</keyword>
<keyword evidence="5" id="KW-0862">Zinc</keyword>